<evidence type="ECO:0000313" key="5">
    <source>
        <dbReference type="Proteomes" id="UP000542742"/>
    </source>
</evidence>
<dbReference type="Pfam" id="PF01740">
    <property type="entry name" value="STAS"/>
    <property type="match status" value="1"/>
</dbReference>
<sequence>MRGKGRATMGFEARTDVRAGHVLVTLAGECDLAVRDQLHTILEDAVRSSPLVVVDLGAVDFLDSSGVHGLIVAHHEARARGGRVTVVNPAGAVAAVLDITGVGELLSPTAERADG</sequence>
<protein>
    <recommendedName>
        <fullName evidence="2">Anti-sigma factor antagonist</fullName>
    </recommendedName>
</protein>
<dbReference type="Gene3D" id="3.30.750.24">
    <property type="entry name" value="STAS domain"/>
    <property type="match status" value="1"/>
</dbReference>
<proteinExistence type="inferred from homology"/>
<dbReference type="InterPro" id="IPR002645">
    <property type="entry name" value="STAS_dom"/>
</dbReference>
<evidence type="ECO:0000256" key="1">
    <source>
        <dbReference type="ARBA" id="ARBA00009013"/>
    </source>
</evidence>
<dbReference type="SUPFAM" id="SSF52091">
    <property type="entry name" value="SpoIIaa-like"/>
    <property type="match status" value="1"/>
</dbReference>
<comment type="caution">
    <text evidence="4">The sequence shown here is derived from an EMBL/GenBank/DDBJ whole genome shotgun (WGS) entry which is preliminary data.</text>
</comment>
<keyword evidence="5" id="KW-1185">Reference proteome</keyword>
<evidence type="ECO:0000313" key="4">
    <source>
        <dbReference type="EMBL" id="MBB4690203.1"/>
    </source>
</evidence>
<dbReference type="InterPro" id="IPR003658">
    <property type="entry name" value="Anti-sigma_ant"/>
</dbReference>
<dbReference type="PANTHER" id="PTHR33495">
    <property type="entry name" value="ANTI-SIGMA FACTOR ANTAGONIST TM_1081-RELATED-RELATED"/>
    <property type="match status" value="1"/>
</dbReference>
<dbReference type="PANTHER" id="PTHR33495:SF2">
    <property type="entry name" value="ANTI-SIGMA FACTOR ANTAGONIST TM_1081-RELATED"/>
    <property type="match status" value="1"/>
</dbReference>
<dbReference type="CDD" id="cd07043">
    <property type="entry name" value="STAS_anti-anti-sigma_factors"/>
    <property type="match status" value="1"/>
</dbReference>
<dbReference type="RefSeq" id="WP_239092892.1">
    <property type="nucleotide sequence ID" value="NZ_BOMC01000048.1"/>
</dbReference>
<dbReference type="AlphaFoldDB" id="A0A7W7FXR1"/>
<comment type="similarity">
    <text evidence="1 2">Belongs to the anti-sigma-factor antagonist family.</text>
</comment>
<gene>
    <name evidence="4" type="ORF">BKA14_000351</name>
</gene>
<dbReference type="Proteomes" id="UP000542742">
    <property type="component" value="Unassembled WGS sequence"/>
</dbReference>
<organism evidence="4 5">
    <name type="scientific">Paractinoplanes abujensis</name>
    <dbReference type="NCBI Taxonomy" id="882441"/>
    <lineage>
        <taxon>Bacteria</taxon>
        <taxon>Bacillati</taxon>
        <taxon>Actinomycetota</taxon>
        <taxon>Actinomycetes</taxon>
        <taxon>Micromonosporales</taxon>
        <taxon>Micromonosporaceae</taxon>
        <taxon>Paractinoplanes</taxon>
    </lineage>
</organism>
<name>A0A7W7FXR1_9ACTN</name>
<feature type="domain" description="STAS" evidence="3">
    <location>
        <begin position="11"/>
        <end position="115"/>
    </location>
</feature>
<accession>A0A7W7FXR1</accession>
<dbReference type="InterPro" id="IPR036513">
    <property type="entry name" value="STAS_dom_sf"/>
</dbReference>
<evidence type="ECO:0000259" key="3">
    <source>
        <dbReference type="PROSITE" id="PS50801"/>
    </source>
</evidence>
<dbReference type="PROSITE" id="PS50801">
    <property type="entry name" value="STAS"/>
    <property type="match status" value="1"/>
</dbReference>
<dbReference type="GO" id="GO:0043856">
    <property type="term" value="F:anti-sigma factor antagonist activity"/>
    <property type="evidence" value="ECO:0007669"/>
    <property type="project" value="InterPro"/>
</dbReference>
<dbReference type="NCBIfam" id="TIGR00377">
    <property type="entry name" value="ant_ant_sig"/>
    <property type="match status" value="1"/>
</dbReference>
<dbReference type="EMBL" id="JACHMF010000001">
    <property type="protein sequence ID" value="MBB4690203.1"/>
    <property type="molecule type" value="Genomic_DNA"/>
</dbReference>
<reference evidence="4 5" key="1">
    <citation type="submission" date="2020-08" db="EMBL/GenBank/DDBJ databases">
        <title>Sequencing the genomes of 1000 actinobacteria strains.</title>
        <authorList>
            <person name="Klenk H.-P."/>
        </authorList>
    </citation>
    <scope>NUCLEOTIDE SEQUENCE [LARGE SCALE GENOMIC DNA]</scope>
    <source>
        <strain evidence="4 5">DSM 45518</strain>
    </source>
</reference>
<evidence type="ECO:0000256" key="2">
    <source>
        <dbReference type="RuleBase" id="RU003749"/>
    </source>
</evidence>